<evidence type="ECO:0000256" key="2">
    <source>
        <dbReference type="SAM" id="MobiDB-lite"/>
    </source>
</evidence>
<keyword evidence="1" id="KW-0175">Coiled coil</keyword>
<feature type="non-terminal residue" evidence="3">
    <location>
        <position position="1"/>
    </location>
</feature>
<evidence type="ECO:0000313" key="4">
    <source>
        <dbReference type="Proteomes" id="UP000053660"/>
    </source>
</evidence>
<accession>A0A0B1SID4</accession>
<dbReference type="EMBL" id="KN572558">
    <property type="protein sequence ID" value="KHJ83626.1"/>
    <property type="molecule type" value="Genomic_DNA"/>
</dbReference>
<reference evidence="3 4" key="1">
    <citation type="submission" date="2014-03" db="EMBL/GenBank/DDBJ databases">
        <title>Draft genome of the hookworm Oesophagostomum dentatum.</title>
        <authorList>
            <person name="Mitreva M."/>
        </authorList>
    </citation>
    <scope>NUCLEOTIDE SEQUENCE [LARGE SCALE GENOMIC DNA]</scope>
    <source>
        <strain evidence="3 4">OD-Hann</strain>
    </source>
</reference>
<gene>
    <name evidence="3" type="ORF">OESDEN_16673</name>
</gene>
<protein>
    <submittedName>
        <fullName evidence="3">Uncharacterized protein</fullName>
    </submittedName>
</protein>
<feature type="coiled-coil region" evidence="1">
    <location>
        <begin position="97"/>
        <end position="131"/>
    </location>
</feature>
<sequence>FSLLQPFLDLAIKERQQYEVELKAYEKTEHYREFMAKRERILRLRKQRRKLGVDTKEEFDESLELEDSILEDSKKDVKTAKSETKEEVSKVGRESQLRSIRREIGVAEAEREAMQRTIEKMQANNAALETQAAHDRKMAKEADRIIDCYMRVLKGAMSETMKG</sequence>
<dbReference type="AlphaFoldDB" id="A0A0B1SID4"/>
<dbReference type="Proteomes" id="UP000053660">
    <property type="component" value="Unassembled WGS sequence"/>
</dbReference>
<evidence type="ECO:0000256" key="1">
    <source>
        <dbReference type="SAM" id="Coils"/>
    </source>
</evidence>
<feature type="region of interest" description="Disordered" evidence="2">
    <location>
        <begin position="75"/>
        <end position="94"/>
    </location>
</feature>
<name>A0A0B1SID4_OESDE</name>
<proteinExistence type="predicted"/>
<keyword evidence="4" id="KW-1185">Reference proteome</keyword>
<organism evidence="3 4">
    <name type="scientific">Oesophagostomum dentatum</name>
    <name type="common">Nodular worm</name>
    <dbReference type="NCBI Taxonomy" id="61180"/>
    <lineage>
        <taxon>Eukaryota</taxon>
        <taxon>Metazoa</taxon>
        <taxon>Ecdysozoa</taxon>
        <taxon>Nematoda</taxon>
        <taxon>Chromadorea</taxon>
        <taxon>Rhabditida</taxon>
        <taxon>Rhabditina</taxon>
        <taxon>Rhabditomorpha</taxon>
        <taxon>Strongyloidea</taxon>
        <taxon>Strongylidae</taxon>
        <taxon>Oesophagostomum</taxon>
    </lineage>
</organism>
<evidence type="ECO:0000313" key="3">
    <source>
        <dbReference type="EMBL" id="KHJ83626.1"/>
    </source>
</evidence>
<dbReference type="OrthoDB" id="3213154at2759"/>